<dbReference type="Proteomes" id="UP000663193">
    <property type="component" value="Chromosome 10"/>
</dbReference>
<dbReference type="AlphaFoldDB" id="A0A7U2F6I6"/>
<gene>
    <name evidence="2" type="ORF">JI435_150490</name>
</gene>
<accession>A0A7U2F6I6</accession>
<feature type="region of interest" description="Disordered" evidence="1">
    <location>
        <begin position="73"/>
        <end position="106"/>
    </location>
</feature>
<dbReference type="PANTHER" id="PTHR34213">
    <property type="entry name" value="NUCLEAR TRANSPORT FACTOR 2 (NTF2) FAMILY PROTEIN"/>
    <property type="match status" value="1"/>
</dbReference>
<dbReference type="SUPFAM" id="SSF54427">
    <property type="entry name" value="NTF2-like"/>
    <property type="match status" value="1"/>
</dbReference>
<keyword evidence="3" id="KW-1185">Reference proteome</keyword>
<evidence type="ECO:0000313" key="3">
    <source>
        <dbReference type="Proteomes" id="UP000663193"/>
    </source>
</evidence>
<dbReference type="EMBL" id="CP069032">
    <property type="protein sequence ID" value="QRC99632.1"/>
    <property type="molecule type" value="Genomic_DNA"/>
</dbReference>
<feature type="compositionally biased region" description="Polar residues" evidence="1">
    <location>
        <begin position="83"/>
        <end position="96"/>
    </location>
</feature>
<organism evidence="2 3">
    <name type="scientific">Phaeosphaeria nodorum (strain SN15 / ATCC MYA-4574 / FGSC 10173)</name>
    <name type="common">Glume blotch fungus</name>
    <name type="synonym">Parastagonospora nodorum</name>
    <dbReference type="NCBI Taxonomy" id="321614"/>
    <lineage>
        <taxon>Eukaryota</taxon>
        <taxon>Fungi</taxon>
        <taxon>Dikarya</taxon>
        <taxon>Ascomycota</taxon>
        <taxon>Pezizomycotina</taxon>
        <taxon>Dothideomycetes</taxon>
        <taxon>Pleosporomycetidae</taxon>
        <taxon>Pleosporales</taxon>
        <taxon>Pleosporineae</taxon>
        <taxon>Phaeosphaeriaceae</taxon>
        <taxon>Parastagonospora</taxon>
    </lineage>
</organism>
<dbReference type="InterPro" id="IPR032710">
    <property type="entry name" value="NTF2-like_dom_sf"/>
</dbReference>
<name>A0A7U2F6I6_PHANO</name>
<proteinExistence type="predicted"/>
<dbReference type="OrthoDB" id="2400485at2759"/>
<reference evidence="3" key="1">
    <citation type="journal article" date="2021" name="BMC Genomics">
        <title>Chromosome-level genome assembly and manually-curated proteome of model necrotroph Parastagonospora nodorum Sn15 reveals a genome-wide trove of candidate effector homologs, and redundancy of virulence-related functions within an accessory chromosome.</title>
        <authorList>
            <person name="Bertazzoni S."/>
            <person name="Jones D.A.B."/>
            <person name="Phan H.T."/>
            <person name="Tan K.-C."/>
            <person name="Hane J.K."/>
        </authorList>
    </citation>
    <scope>NUCLEOTIDE SEQUENCE [LARGE SCALE GENOMIC DNA]</scope>
    <source>
        <strain evidence="3">SN15 / ATCC MYA-4574 / FGSC 10173)</strain>
    </source>
</reference>
<evidence type="ECO:0000313" key="2">
    <source>
        <dbReference type="EMBL" id="QRC99632.1"/>
    </source>
</evidence>
<sequence>NIVVFSQVSIMEEKERGCKRSHDVTTNILPNIRTSLSSRDSRSYTNPNSVLKMTLPITGKSGKDTRASALEAEYEKRPDPIALTQNPDPSKNSSSGVDYEPNPEQSIILDPEREKIVQAICSLYSGSASKEDMLVYAEEAIYDDPWSYCDTRYKIAGQWYGIPKIMKSSRTIKTQVVSSKPDEIIFKLQQEYTPKPMPVAKKVNSLVTLTLDGEGKIRYHKDMWNEKDYSHEGLGKIMKELNGDHLTKITQPPEDL</sequence>
<evidence type="ECO:0000256" key="1">
    <source>
        <dbReference type="SAM" id="MobiDB-lite"/>
    </source>
</evidence>
<dbReference type="VEuPathDB" id="FungiDB:JI435_150490"/>
<feature type="non-terminal residue" evidence="2">
    <location>
        <position position="256"/>
    </location>
</feature>
<protein>
    <submittedName>
        <fullName evidence="2">Uncharacterized protein</fullName>
    </submittedName>
</protein>
<dbReference type="PANTHER" id="PTHR34213:SF2">
    <property type="entry name" value="NUCLEAR TRANSPORT FACTOR 2 (NTF2) FAMILY PROTEIN"/>
    <property type="match status" value="1"/>
</dbReference>